<dbReference type="Proteomes" id="UP000250321">
    <property type="component" value="Unassembled WGS sequence"/>
</dbReference>
<dbReference type="GO" id="GO:0008104">
    <property type="term" value="P:intracellular protein localization"/>
    <property type="evidence" value="ECO:0007669"/>
    <property type="project" value="TreeGrafter"/>
</dbReference>
<reference evidence="3 4" key="1">
    <citation type="submission" date="2018-02" db="EMBL/GenBank/DDBJ databases">
        <title>Draft genome of wild Prunus yedoensis var. nudiflora.</title>
        <authorList>
            <person name="Baek S."/>
            <person name="Kim J.-H."/>
            <person name="Choi K."/>
            <person name="Kim G.-B."/>
            <person name="Cho A."/>
            <person name="Jang H."/>
            <person name="Shin C.-H."/>
            <person name="Yu H.-J."/>
            <person name="Mun J.-H."/>
        </authorList>
    </citation>
    <scope>NUCLEOTIDE SEQUENCE [LARGE SCALE GENOMIC DNA]</scope>
    <source>
        <strain evidence="4">cv. Jeju island</strain>
        <tissue evidence="3">Leaf</tissue>
    </source>
</reference>
<evidence type="ECO:0000256" key="1">
    <source>
        <dbReference type="ARBA" id="ARBA00022448"/>
    </source>
</evidence>
<evidence type="ECO:0000313" key="3">
    <source>
        <dbReference type="EMBL" id="PQM38808.1"/>
    </source>
</evidence>
<evidence type="ECO:0000256" key="2">
    <source>
        <dbReference type="SAM" id="MobiDB-lite"/>
    </source>
</evidence>
<name>A0A314UPK5_PRUYE</name>
<dbReference type="OrthoDB" id="642193at2759"/>
<dbReference type="AlphaFoldDB" id="A0A314UPK5"/>
<feature type="region of interest" description="Disordered" evidence="2">
    <location>
        <begin position="1"/>
        <end position="42"/>
    </location>
</feature>
<proteinExistence type="predicted"/>
<dbReference type="STRING" id="2094558.A0A314UPK5"/>
<dbReference type="GO" id="GO:0000145">
    <property type="term" value="C:exocyst"/>
    <property type="evidence" value="ECO:0007669"/>
    <property type="project" value="InterPro"/>
</dbReference>
<dbReference type="GO" id="GO:0006893">
    <property type="term" value="P:Golgi to plasma membrane transport"/>
    <property type="evidence" value="ECO:0007669"/>
    <property type="project" value="TreeGrafter"/>
</dbReference>
<evidence type="ECO:0000313" key="4">
    <source>
        <dbReference type="Proteomes" id="UP000250321"/>
    </source>
</evidence>
<dbReference type="EMBL" id="PJQY01003272">
    <property type="protein sequence ID" value="PQM38808.1"/>
    <property type="molecule type" value="Genomic_DNA"/>
</dbReference>
<gene>
    <name evidence="3" type="ORF">Pyn_17517</name>
</gene>
<dbReference type="InterPro" id="IPR033961">
    <property type="entry name" value="Exo84"/>
</dbReference>
<dbReference type="PANTHER" id="PTHR21426">
    <property type="entry name" value="EXOCYST COMPLEX COMPONENT 8"/>
    <property type="match status" value="1"/>
</dbReference>
<comment type="caution">
    <text evidence="3">The sequence shown here is derived from an EMBL/GenBank/DDBJ whole genome shotgun (WGS) entry which is preliminary data.</text>
</comment>
<organism evidence="3 4">
    <name type="scientific">Prunus yedoensis var. nudiflora</name>
    <dbReference type="NCBI Taxonomy" id="2094558"/>
    <lineage>
        <taxon>Eukaryota</taxon>
        <taxon>Viridiplantae</taxon>
        <taxon>Streptophyta</taxon>
        <taxon>Embryophyta</taxon>
        <taxon>Tracheophyta</taxon>
        <taxon>Spermatophyta</taxon>
        <taxon>Magnoliopsida</taxon>
        <taxon>eudicotyledons</taxon>
        <taxon>Gunneridae</taxon>
        <taxon>Pentapetalae</taxon>
        <taxon>rosids</taxon>
        <taxon>fabids</taxon>
        <taxon>Rosales</taxon>
        <taxon>Rosaceae</taxon>
        <taxon>Amygdaloideae</taxon>
        <taxon>Amygdaleae</taxon>
        <taxon>Prunus</taxon>
    </lineage>
</organism>
<protein>
    <submittedName>
        <fullName evidence="3">Exocyst complex component EXO84B-like</fullName>
    </submittedName>
</protein>
<dbReference type="PANTHER" id="PTHR21426:SF13">
    <property type="entry name" value="OS08G0566700 PROTEIN"/>
    <property type="match status" value="1"/>
</dbReference>
<keyword evidence="1" id="KW-0813">Transport</keyword>
<dbReference type="GO" id="GO:0006887">
    <property type="term" value="P:exocytosis"/>
    <property type="evidence" value="ECO:0007669"/>
    <property type="project" value="InterPro"/>
</dbReference>
<feature type="compositionally biased region" description="Low complexity" evidence="2">
    <location>
        <begin position="22"/>
        <end position="32"/>
    </location>
</feature>
<accession>A0A314UPK5</accession>
<sequence length="257" mass="29119">MESSSSRFRFRDLPEMENCTQSDSASDLSSVSSDRDDESDLQSMTGKGIKASLFRAPRAKGCIQIFEEVGHVLSKETIDLVTKNLDARSCFPSAKTLDTLLSENRIDEALSIIELEDENLQRLRFEEDCPVDDLRLFSSEVSERKAMLTLQLTMVAENRRIAAPELQKALVGLCRLVKTISEISGGLSTAVEAVQFAMSFCSLLETQRLVLRPYLIKHIRPCMEEVLHKHLDHFKKVIDIFTATDAWVWVDILYQEL</sequence>
<keyword evidence="4" id="KW-1185">Reference proteome</keyword>